<sequence>MNDQYNGALDVLTTQLVEDAGVVVVVLTGEVDMVTERSPLAKAVEALERAPAGLVIDLQGVTFFGSSGMALLLTVQQDAQQRGVPFAVVAAHHAVLAPLAMTGTDVLLPLFANLPDALAAVRATPAVPPQQRR</sequence>
<reference evidence="5" key="1">
    <citation type="submission" date="2016-10" db="EMBL/GenBank/DDBJ databases">
        <authorList>
            <person name="Varghese N."/>
            <person name="Submissions S."/>
        </authorList>
    </citation>
    <scope>NUCLEOTIDE SEQUENCE [LARGE SCALE GENOMIC DNA]</scope>
    <source>
        <strain evidence="5">CGMCC 4.6609</strain>
    </source>
</reference>
<evidence type="ECO:0000313" key="4">
    <source>
        <dbReference type="EMBL" id="SDO47774.1"/>
    </source>
</evidence>
<dbReference type="SUPFAM" id="SSF52091">
    <property type="entry name" value="SpoIIaa-like"/>
    <property type="match status" value="1"/>
</dbReference>
<comment type="similarity">
    <text evidence="1 2">Belongs to the anti-sigma-factor antagonist family.</text>
</comment>
<dbReference type="GO" id="GO:0043856">
    <property type="term" value="F:anti-sigma factor antagonist activity"/>
    <property type="evidence" value="ECO:0007669"/>
    <property type="project" value="InterPro"/>
</dbReference>
<protein>
    <recommendedName>
        <fullName evidence="2">Anti-sigma factor antagonist</fullName>
    </recommendedName>
</protein>
<dbReference type="CDD" id="cd07043">
    <property type="entry name" value="STAS_anti-anti-sigma_factors"/>
    <property type="match status" value="1"/>
</dbReference>
<proteinExistence type="inferred from homology"/>
<gene>
    <name evidence="4" type="ORF">SAMN05421507_102658</name>
</gene>
<evidence type="ECO:0000313" key="5">
    <source>
        <dbReference type="Proteomes" id="UP000199691"/>
    </source>
</evidence>
<evidence type="ECO:0000256" key="1">
    <source>
        <dbReference type="ARBA" id="ARBA00009013"/>
    </source>
</evidence>
<dbReference type="InterPro" id="IPR036513">
    <property type="entry name" value="STAS_dom_sf"/>
</dbReference>
<dbReference type="Gene3D" id="3.30.750.24">
    <property type="entry name" value="STAS domain"/>
    <property type="match status" value="1"/>
</dbReference>
<dbReference type="InterPro" id="IPR003658">
    <property type="entry name" value="Anti-sigma_ant"/>
</dbReference>
<dbReference type="PROSITE" id="PS50801">
    <property type="entry name" value="STAS"/>
    <property type="match status" value="1"/>
</dbReference>
<name>A0A1H0JVZ2_9PSEU</name>
<dbReference type="PANTHER" id="PTHR33495">
    <property type="entry name" value="ANTI-SIGMA FACTOR ANTAGONIST TM_1081-RELATED-RELATED"/>
    <property type="match status" value="1"/>
</dbReference>
<evidence type="ECO:0000256" key="2">
    <source>
        <dbReference type="RuleBase" id="RU003749"/>
    </source>
</evidence>
<dbReference type="OrthoDB" id="3693619at2"/>
<dbReference type="NCBIfam" id="TIGR00377">
    <property type="entry name" value="ant_ant_sig"/>
    <property type="match status" value="1"/>
</dbReference>
<dbReference type="STRING" id="641025.SAMN05421507_102658"/>
<dbReference type="AlphaFoldDB" id="A0A1H0JVZ2"/>
<keyword evidence="5" id="KW-1185">Reference proteome</keyword>
<feature type="domain" description="STAS" evidence="3">
    <location>
        <begin position="12"/>
        <end position="121"/>
    </location>
</feature>
<dbReference type="InterPro" id="IPR002645">
    <property type="entry name" value="STAS_dom"/>
</dbReference>
<dbReference type="PANTHER" id="PTHR33495:SF2">
    <property type="entry name" value="ANTI-SIGMA FACTOR ANTAGONIST TM_1081-RELATED"/>
    <property type="match status" value="1"/>
</dbReference>
<dbReference type="RefSeq" id="WP_090096617.1">
    <property type="nucleotide sequence ID" value="NZ_FNIX01000002.1"/>
</dbReference>
<organism evidence="4 5">
    <name type="scientific">Lentzea jiangxiensis</name>
    <dbReference type="NCBI Taxonomy" id="641025"/>
    <lineage>
        <taxon>Bacteria</taxon>
        <taxon>Bacillati</taxon>
        <taxon>Actinomycetota</taxon>
        <taxon>Actinomycetes</taxon>
        <taxon>Pseudonocardiales</taxon>
        <taxon>Pseudonocardiaceae</taxon>
        <taxon>Lentzea</taxon>
    </lineage>
</organism>
<dbReference type="EMBL" id="FNIX01000002">
    <property type="protein sequence ID" value="SDO47774.1"/>
    <property type="molecule type" value="Genomic_DNA"/>
</dbReference>
<dbReference type="Pfam" id="PF01740">
    <property type="entry name" value="STAS"/>
    <property type="match status" value="1"/>
</dbReference>
<accession>A0A1H0JVZ2</accession>
<evidence type="ECO:0000259" key="3">
    <source>
        <dbReference type="PROSITE" id="PS50801"/>
    </source>
</evidence>
<dbReference type="Proteomes" id="UP000199691">
    <property type="component" value="Unassembled WGS sequence"/>
</dbReference>